<keyword evidence="2" id="KW-1185">Reference proteome</keyword>
<evidence type="ECO:0000313" key="2">
    <source>
        <dbReference type="Proteomes" id="UP001359559"/>
    </source>
</evidence>
<accession>A0AAN9Q2J6</accession>
<organism evidence="1 2">
    <name type="scientific">Clitoria ternatea</name>
    <name type="common">Butterfly pea</name>
    <dbReference type="NCBI Taxonomy" id="43366"/>
    <lineage>
        <taxon>Eukaryota</taxon>
        <taxon>Viridiplantae</taxon>
        <taxon>Streptophyta</taxon>
        <taxon>Embryophyta</taxon>
        <taxon>Tracheophyta</taxon>
        <taxon>Spermatophyta</taxon>
        <taxon>Magnoliopsida</taxon>
        <taxon>eudicotyledons</taxon>
        <taxon>Gunneridae</taxon>
        <taxon>Pentapetalae</taxon>
        <taxon>rosids</taxon>
        <taxon>fabids</taxon>
        <taxon>Fabales</taxon>
        <taxon>Fabaceae</taxon>
        <taxon>Papilionoideae</taxon>
        <taxon>50 kb inversion clade</taxon>
        <taxon>NPAAA clade</taxon>
        <taxon>indigoferoid/millettioid clade</taxon>
        <taxon>Phaseoleae</taxon>
        <taxon>Clitoria</taxon>
    </lineage>
</organism>
<name>A0AAN9Q2J6_CLITE</name>
<dbReference type="EMBL" id="JAYKXN010000001">
    <property type="protein sequence ID" value="KAK7319622.1"/>
    <property type="molecule type" value="Genomic_DNA"/>
</dbReference>
<comment type="caution">
    <text evidence="1">The sequence shown here is derived from an EMBL/GenBank/DDBJ whole genome shotgun (WGS) entry which is preliminary data.</text>
</comment>
<dbReference type="Proteomes" id="UP001359559">
    <property type="component" value="Unassembled WGS sequence"/>
</dbReference>
<evidence type="ECO:0000313" key="1">
    <source>
        <dbReference type="EMBL" id="KAK7319622.1"/>
    </source>
</evidence>
<gene>
    <name evidence="1" type="ORF">RJT34_04345</name>
</gene>
<dbReference type="AlphaFoldDB" id="A0AAN9Q2J6"/>
<proteinExistence type="predicted"/>
<sequence length="74" mass="8191">MYAARLRMIWDLVNSTGCGSGGARENISNRVCKTEHNCNLHLSPLWNWTPRDASSALHQSTCSSTSHFLLLASD</sequence>
<reference evidence="1 2" key="1">
    <citation type="submission" date="2024-01" db="EMBL/GenBank/DDBJ databases">
        <title>The genomes of 5 underutilized Papilionoideae crops provide insights into root nodulation and disease resistance.</title>
        <authorList>
            <person name="Yuan L."/>
        </authorList>
    </citation>
    <scope>NUCLEOTIDE SEQUENCE [LARGE SCALE GENOMIC DNA]</scope>
    <source>
        <strain evidence="1">LY-2023</strain>
        <tissue evidence="1">Leaf</tissue>
    </source>
</reference>
<protein>
    <submittedName>
        <fullName evidence="1">Uncharacterized protein</fullName>
    </submittedName>
</protein>